<dbReference type="OrthoDB" id="1046782at2759"/>
<evidence type="ECO:0000313" key="3">
    <source>
        <dbReference type="Proteomes" id="UP000593579"/>
    </source>
</evidence>
<dbReference type="InterPro" id="IPR000909">
    <property type="entry name" value="PLipase_C_PInositol-sp_X_dom"/>
</dbReference>
<dbReference type="Pfam" id="PF00388">
    <property type="entry name" value="PI-PLC-X"/>
    <property type="match status" value="1"/>
</dbReference>
<dbReference type="PANTHER" id="PTHR13593:SF113">
    <property type="entry name" value="SI:DKEY-266F7.9"/>
    <property type="match status" value="1"/>
</dbReference>
<dbReference type="SUPFAM" id="SSF51695">
    <property type="entry name" value="PLC-like phosphodiesterases"/>
    <property type="match status" value="1"/>
</dbReference>
<accession>A0A7J9C3V8</accession>
<evidence type="ECO:0000259" key="1">
    <source>
        <dbReference type="SMART" id="SM00148"/>
    </source>
</evidence>
<gene>
    <name evidence="2" type="ORF">Gogos_005834</name>
</gene>
<protein>
    <recommendedName>
        <fullName evidence="1">Phosphatidylinositol-specific phospholipase C X domain-containing protein</fullName>
    </recommendedName>
</protein>
<dbReference type="InterPro" id="IPR051057">
    <property type="entry name" value="PI-PLC_domain"/>
</dbReference>
<dbReference type="AlphaFoldDB" id="A0A7J9C3V8"/>
<reference evidence="2 3" key="1">
    <citation type="journal article" date="2019" name="Genome Biol. Evol.">
        <title>Insights into the evolution of the New World diploid cottons (Gossypium, subgenus Houzingenia) based on genome sequencing.</title>
        <authorList>
            <person name="Grover C.E."/>
            <person name="Arick M.A. 2nd"/>
            <person name="Thrash A."/>
            <person name="Conover J.L."/>
            <person name="Sanders W.S."/>
            <person name="Peterson D.G."/>
            <person name="Frelichowski J.E."/>
            <person name="Scheffler J.A."/>
            <person name="Scheffler B.E."/>
            <person name="Wendel J.F."/>
        </authorList>
    </citation>
    <scope>NUCLEOTIDE SEQUENCE [LARGE SCALE GENOMIC DNA]</scope>
    <source>
        <strain evidence="2">5</strain>
        <tissue evidence="2">Leaf</tissue>
    </source>
</reference>
<dbReference type="PANTHER" id="PTHR13593">
    <property type="match status" value="1"/>
</dbReference>
<dbReference type="Proteomes" id="UP000593579">
    <property type="component" value="Unassembled WGS sequence"/>
</dbReference>
<dbReference type="Gene3D" id="3.20.20.190">
    <property type="entry name" value="Phosphatidylinositol (PI) phosphodiesterase"/>
    <property type="match status" value="1"/>
</dbReference>
<comment type="caution">
    <text evidence="2">The sequence shown here is derived from an EMBL/GenBank/DDBJ whole genome shotgun (WGS) entry which is preliminary data.</text>
</comment>
<dbReference type="InterPro" id="IPR046848">
    <property type="entry name" value="E_motif"/>
</dbReference>
<dbReference type="InterPro" id="IPR017946">
    <property type="entry name" value="PLC-like_Pdiesterase_TIM-brl"/>
</dbReference>
<dbReference type="Pfam" id="PF20431">
    <property type="entry name" value="E_motif"/>
    <property type="match status" value="1"/>
</dbReference>
<dbReference type="EMBL" id="JABEZY010000008">
    <property type="protein sequence ID" value="MBA0743116.1"/>
    <property type="molecule type" value="Genomic_DNA"/>
</dbReference>
<proteinExistence type="predicted"/>
<dbReference type="PROSITE" id="PS50007">
    <property type="entry name" value="PIPLC_X_DOMAIN"/>
    <property type="match status" value="1"/>
</dbReference>
<keyword evidence="3" id="KW-1185">Reference proteome</keyword>
<evidence type="ECO:0000313" key="2">
    <source>
        <dbReference type="EMBL" id="MBA0743116.1"/>
    </source>
</evidence>
<feature type="domain" description="Phosphatidylinositol-specific phospholipase C X" evidence="1">
    <location>
        <begin position="114"/>
        <end position="253"/>
    </location>
</feature>
<name>A0A7J9C3V8_GOSGO</name>
<dbReference type="GO" id="GO:0008081">
    <property type="term" value="F:phosphoric diester hydrolase activity"/>
    <property type="evidence" value="ECO:0007669"/>
    <property type="project" value="InterPro"/>
</dbReference>
<organism evidence="2 3">
    <name type="scientific">Gossypium gossypioides</name>
    <name type="common">Mexican cotton</name>
    <name type="synonym">Selera gossypioides</name>
    <dbReference type="NCBI Taxonomy" id="34282"/>
    <lineage>
        <taxon>Eukaryota</taxon>
        <taxon>Viridiplantae</taxon>
        <taxon>Streptophyta</taxon>
        <taxon>Embryophyta</taxon>
        <taxon>Tracheophyta</taxon>
        <taxon>Spermatophyta</taxon>
        <taxon>Magnoliopsida</taxon>
        <taxon>eudicotyledons</taxon>
        <taxon>Gunneridae</taxon>
        <taxon>Pentapetalae</taxon>
        <taxon>rosids</taxon>
        <taxon>malvids</taxon>
        <taxon>Malvales</taxon>
        <taxon>Malvaceae</taxon>
        <taxon>Malvoideae</taxon>
        <taxon>Gossypium</taxon>
    </lineage>
</organism>
<dbReference type="GO" id="GO:0006629">
    <property type="term" value="P:lipid metabolic process"/>
    <property type="evidence" value="ECO:0007669"/>
    <property type="project" value="InterPro"/>
</dbReference>
<sequence length="378" mass="43372">MFDNMVKMGVKPDRTGPLLLLWSMHVASHSGLVQNPWKYRTGEKSSLYALLSSIYGAIGKWELVEKVRHLMDKRQVKKKQILFDLNENCGETFPGCDYRPTDRKNWMASLGPKDLHINNIVWPTTHNSATDRIGIPCISRPFAQCQTLSIYQQLALGTRVLDIRVNENNRVCHGILLTYNIDVVINDVKKFLFETTSEVIILQIRTEYGHRDPPEFEDYLEEKLSMYLIHQDDYVFGKTIAELLPKRIICVWKPRNSPQPKPGSPFWSAEYLKDNWIDTDLPSTKFDSNLKYLSDQAPVSSRYFFYRVENTVTAQPDNPVVCVRPVTGRIHGYARLFINRCFAEGCANRLQVFSTDFIGGDFVDACVGLTHARVHGEC</sequence>
<dbReference type="SMART" id="SM00148">
    <property type="entry name" value="PLCXc"/>
    <property type="match status" value="1"/>
</dbReference>